<keyword evidence="1" id="KW-0328">Glycosyltransferase</keyword>
<dbReference type="Pfam" id="PF00534">
    <property type="entry name" value="Glycos_transf_1"/>
    <property type="match status" value="1"/>
</dbReference>
<dbReference type="AlphaFoldDB" id="A0A4R9BH99"/>
<dbReference type="GO" id="GO:0016757">
    <property type="term" value="F:glycosyltransferase activity"/>
    <property type="evidence" value="ECO:0007669"/>
    <property type="project" value="UniProtKB-KW"/>
</dbReference>
<dbReference type="Proteomes" id="UP000298468">
    <property type="component" value="Unassembled WGS sequence"/>
</dbReference>
<dbReference type="SUPFAM" id="SSF53756">
    <property type="entry name" value="UDP-Glycosyltransferase/glycogen phosphorylase"/>
    <property type="match status" value="1"/>
</dbReference>
<dbReference type="InterPro" id="IPR028098">
    <property type="entry name" value="Glyco_trans_4-like_N"/>
</dbReference>
<keyword evidence="7" id="KW-1185">Reference proteome</keyword>
<dbReference type="Pfam" id="PF13439">
    <property type="entry name" value="Glyco_transf_4"/>
    <property type="match status" value="1"/>
</dbReference>
<organism evidence="6 7">
    <name type="scientific">Cryobacterium lactosi</name>
    <dbReference type="NCBI Taxonomy" id="1259202"/>
    <lineage>
        <taxon>Bacteria</taxon>
        <taxon>Bacillati</taxon>
        <taxon>Actinomycetota</taxon>
        <taxon>Actinomycetes</taxon>
        <taxon>Micrococcales</taxon>
        <taxon>Microbacteriaceae</taxon>
        <taxon>Cryobacterium</taxon>
    </lineage>
</organism>
<dbReference type="PANTHER" id="PTHR12526:SF636">
    <property type="entry name" value="BLL3647 PROTEIN"/>
    <property type="match status" value="1"/>
</dbReference>
<evidence type="ECO:0000259" key="4">
    <source>
        <dbReference type="Pfam" id="PF00534"/>
    </source>
</evidence>
<proteinExistence type="predicted"/>
<dbReference type="CDD" id="cd03801">
    <property type="entry name" value="GT4_PimA-like"/>
    <property type="match status" value="1"/>
</dbReference>
<feature type="domain" description="Glycosyl transferase family 1" evidence="4">
    <location>
        <begin position="250"/>
        <end position="375"/>
    </location>
</feature>
<evidence type="ECO:0000259" key="5">
    <source>
        <dbReference type="Pfam" id="PF13439"/>
    </source>
</evidence>
<dbReference type="OrthoDB" id="9790710at2"/>
<reference evidence="6 7" key="1">
    <citation type="submission" date="2019-03" db="EMBL/GenBank/DDBJ databases">
        <title>Genomics of glacier-inhabiting Cryobacterium strains.</title>
        <authorList>
            <person name="Liu Q."/>
            <person name="Xin Y.-H."/>
        </authorList>
    </citation>
    <scope>NUCLEOTIDE SEQUENCE [LARGE SCALE GENOMIC DNA]</scope>
    <source>
        <strain evidence="6 7">Sr59</strain>
    </source>
</reference>
<evidence type="ECO:0000313" key="6">
    <source>
        <dbReference type="EMBL" id="TFD84562.1"/>
    </source>
</evidence>
<evidence type="ECO:0000313" key="7">
    <source>
        <dbReference type="Proteomes" id="UP000298468"/>
    </source>
</evidence>
<evidence type="ECO:0000256" key="3">
    <source>
        <dbReference type="SAM" id="MobiDB-lite"/>
    </source>
</evidence>
<accession>A0A4R9BH99</accession>
<name>A0A4R9BH99_9MICO</name>
<sequence>MTAPRTLAARAGGRVSALVLGVVTRATGVLPARVRYGYVHRTTGFLLRKPLPALRAFDPGPGSEPAARIARTGDLTCVLGVGALDIGGIGSIVETLASRLPALGVTPAVFCADDGERAQRLRDLGLEVRSVSDRESAVRAIQQLGPDVIQLHGAPEFLEAAARESGIPLVPVLHNTEIHFSPARWRRLAHLLGRSSSAIAVSQLVRTFHVARLPAGVQSRITVIPNAAPGRRAPDTQQRRVARSLLEKAVHSRFHSDVVFVCLARYDAQKNIAGTVASFLRCVATGVPAQLVIAGEPSDWVEFRRSDAIRRCSPHADRVHLLATSDARTLLAAADAFLLNSFFEGWPVAATEAWTAGLPLILSDVGGARELVARDPGRSVLIANAVGDANEVTDARVERSRWESRHQRNSAEFGDAIRCVVDTVHRERTVPAASCDSSDGVDAMIAAHARVLRLAALGDASGGSTLPGELAPAVLPDRLAPEERS</sequence>
<comment type="caution">
    <text evidence="6">The sequence shown here is derived from an EMBL/GenBank/DDBJ whole genome shotgun (WGS) entry which is preliminary data.</text>
</comment>
<evidence type="ECO:0000256" key="1">
    <source>
        <dbReference type="ARBA" id="ARBA00022676"/>
    </source>
</evidence>
<keyword evidence="2 6" id="KW-0808">Transferase</keyword>
<protein>
    <submittedName>
        <fullName evidence="6">Glycosyltransferase</fullName>
    </submittedName>
</protein>
<feature type="domain" description="Glycosyltransferase subfamily 4-like N-terminal" evidence="5">
    <location>
        <begin position="86"/>
        <end position="227"/>
    </location>
</feature>
<feature type="region of interest" description="Disordered" evidence="3">
    <location>
        <begin position="465"/>
        <end position="485"/>
    </location>
</feature>
<dbReference type="Gene3D" id="3.40.50.2000">
    <property type="entry name" value="Glycogen Phosphorylase B"/>
    <property type="match status" value="2"/>
</dbReference>
<dbReference type="EMBL" id="SOHM01000040">
    <property type="protein sequence ID" value="TFD84562.1"/>
    <property type="molecule type" value="Genomic_DNA"/>
</dbReference>
<gene>
    <name evidence="6" type="ORF">E3T61_19090</name>
</gene>
<dbReference type="InterPro" id="IPR001296">
    <property type="entry name" value="Glyco_trans_1"/>
</dbReference>
<dbReference type="PANTHER" id="PTHR12526">
    <property type="entry name" value="GLYCOSYLTRANSFERASE"/>
    <property type="match status" value="1"/>
</dbReference>
<dbReference type="RefSeq" id="WP_134642430.1">
    <property type="nucleotide sequence ID" value="NZ_SOHM01000040.1"/>
</dbReference>
<evidence type="ECO:0000256" key="2">
    <source>
        <dbReference type="ARBA" id="ARBA00022679"/>
    </source>
</evidence>